<dbReference type="SUPFAM" id="SSF51556">
    <property type="entry name" value="Metallo-dependent hydrolases"/>
    <property type="match status" value="1"/>
</dbReference>
<gene>
    <name evidence="4" type="ORF">SAMN05443544_3631</name>
</gene>
<dbReference type="Pfam" id="PF22633">
    <property type="entry name" value="F5_F8_type_C_2"/>
    <property type="match status" value="1"/>
</dbReference>
<reference evidence="5" key="1">
    <citation type="submission" date="2016-11" db="EMBL/GenBank/DDBJ databases">
        <authorList>
            <person name="Varghese N."/>
            <person name="Submissions S."/>
        </authorList>
    </citation>
    <scope>NUCLEOTIDE SEQUENCE [LARGE SCALE GENOMIC DNA]</scope>
    <source>
        <strain evidence="5">DSM 8595</strain>
    </source>
</reference>
<accession>A0A1N6I3E5</accession>
<feature type="region of interest" description="Disordered" evidence="1">
    <location>
        <begin position="1"/>
        <end position="24"/>
    </location>
</feature>
<dbReference type="InterPro" id="IPR000421">
    <property type="entry name" value="FA58C"/>
</dbReference>
<proteinExistence type="predicted"/>
<dbReference type="InterPro" id="IPR032466">
    <property type="entry name" value="Metal_Hydrolase"/>
</dbReference>
<protein>
    <submittedName>
        <fullName evidence="4">F5/8 type C domain-containing protein</fullName>
    </submittedName>
</protein>
<evidence type="ECO:0000256" key="1">
    <source>
        <dbReference type="SAM" id="MobiDB-lite"/>
    </source>
</evidence>
<feature type="domain" description="F5/8 type C" evidence="3">
    <location>
        <begin position="568"/>
        <end position="711"/>
    </location>
</feature>
<organism evidence="4 5">
    <name type="scientific">Agromyces cerinus subsp. cerinus</name>
    <dbReference type="NCBI Taxonomy" id="232089"/>
    <lineage>
        <taxon>Bacteria</taxon>
        <taxon>Bacillati</taxon>
        <taxon>Actinomycetota</taxon>
        <taxon>Actinomycetes</taxon>
        <taxon>Micrococcales</taxon>
        <taxon>Microbacteriaceae</taxon>
        <taxon>Agromyces</taxon>
    </lineage>
</organism>
<feature type="signal peptide" evidence="2">
    <location>
        <begin position="1"/>
        <end position="43"/>
    </location>
</feature>
<dbReference type="EMBL" id="FSRJ01000005">
    <property type="protein sequence ID" value="SIO26523.1"/>
    <property type="molecule type" value="Genomic_DNA"/>
</dbReference>
<evidence type="ECO:0000259" key="3">
    <source>
        <dbReference type="PROSITE" id="PS50022"/>
    </source>
</evidence>
<dbReference type="Gene3D" id="2.60.120.260">
    <property type="entry name" value="Galactose-binding domain-like"/>
    <property type="match status" value="1"/>
</dbReference>
<dbReference type="AlphaFoldDB" id="A0A1N6I3E5"/>
<dbReference type="PANTHER" id="PTHR45713:SF6">
    <property type="entry name" value="F5_8 TYPE C DOMAIN-CONTAINING PROTEIN"/>
    <property type="match status" value="1"/>
</dbReference>
<dbReference type="PROSITE" id="PS50022">
    <property type="entry name" value="FA58C_3"/>
    <property type="match status" value="1"/>
</dbReference>
<feature type="chain" id="PRO_5038412834" evidence="2">
    <location>
        <begin position="44"/>
        <end position="711"/>
    </location>
</feature>
<dbReference type="OrthoDB" id="2479530at2"/>
<dbReference type="InterPro" id="IPR008979">
    <property type="entry name" value="Galactose-bd-like_sf"/>
</dbReference>
<name>A0A1N6I3E5_9MICO</name>
<evidence type="ECO:0000256" key="2">
    <source>
        <dbReference type="SAM" id="SignalP"/>
    </source>
</evidence>
<evidence type="ECO:0000313" key="5">
    <source>
        <dbReference type="Proteomes" id="UP000184699"/>
    </source>
</evidence>
<dbReference type="InterPro" id="IPR051941">
    <property type="entry name" value="BG_Antigen-Binding_Lectin"/>
</dbReference>
<dbReference type="SUPFAM" id="SSF49785">
    <property type="entry name" value="Galactose-binding domain-like"/>
    <property type="match status" value="1"/>
</dbReference>
<sequence length="711" mass="76528">MAIDHARPDRVRSERTTEQGKRRWRGRTLGLALAAALAASALAALPAALNTAPAEAAPSDWWEAPNRPAEDVELNVTGEPFAGTDANGEVRGFIDSHTHLNSNEGFGGRMICGAPFSPDGVAAALKDCPDHYPDGSAALFENLVSGDADGKHDPVGWPTFTDWPKTTSMSHQASYYAWVERSWRGGQRILVNDLVTNGVICSLPIMPKDRSCDEMTAIRLEAQKAREMEAYIDDIYGGPGKGFFRIVTTPADARAVIEQGKLAVVLGVEMSEPFGCKMILDVAQCSTADIDRGLDEFEQLGISSMFLCHKFDNALCGVRFDTGTQGTIINVGQFYSTGTFWQTETCPTARHDNPIGNATVPEFEEQLPPGVEVPEYSAGKNCNTRGLTSLGAYALKAMMARNMMVELDHMSVKAAERALDLLEAQGYPGVLSSHSWMDSGWTERLYRLGGFKTGYPHDAAGFIGEWQAGSALRAQYDKAYGFGLDFNGVGSHPAADTAPVDITYPFTSADGGTTIDRQVSGQRTFDINVDGFVHSGLTPDYVELLRQSGGGDALVSDLMRGAESYLQTWEATTGYSSAANLATGKPASASSSEWNPFTSYAPGRAVDGKANTRWASGNWGVNPQWLRVDLGASEPVSRVVVEWESAAAKAYEVQVSQDGQTWTTVSSVTNGNGGLDTASFAATSARYVRVLCTVRTTEYGYSIKELGVFSN</sequence>
<dbReference type="PANTHER" id="PTHR45713">
    <property type="entry name" value="FTP DOMAIN-CONTAINING PROTEIN"/>
    <property type="match status" value="1"/>
</dbReference>
<evidence type="ECO:0000313" key="4">
    <source>
        <dbReference type="EMBL" id="SIO26523.1"/>
    </source>
</evidence>
<dbReference type="Gene3D" id="3.20.20.140">
    <property type="entry name" value="Metal-dependent hydrolases"/>
    <property type="match status" value="1"/>
</dbReference>
<dbReference type="STRING" id="232089.SAMN05443544_3631"/>
<keyword evidence="5" id="KW-1185">Reference proteome</keyword>
<keyword evidence="2" id="KW-0732">Signal</keyword>
<dbReference type="Proteomes" id="UP000184699">
    <property type="component" value="Unassembled WGS sequence"/>
</dbReference>
<dbReference type="RefSeq" id="WP_084184131.1">
    <property type="nucleotide sequence ID" value="NZ_FSRJ01000005.1"/>
</dbReference>
<feature type="compositionally biased region" description="Basic and acidic residues" evidence="1">
    <location>
        <begin position="1"/>
        <end position="21"/>
    </location>
</feature>